<evidence type="ECO:0000313" key="1">
    <source>
        <dbReference type="EMBL" id="CAH1990647.1"/>
    </source>
</evidence>
<gene>
    <name evidence="1" type="ORF">ACAOBT_LOCUS19795</name>
</gene>
<protein>
    <submittedName>
        <fullName evidence="1">Uncharacterized protein</fullName>
    </submittedName>
</protein>
<comment type="caution">
    <text evidence="1">The sequence shown here is derived from an EMBL/GenBank/DDBJ whole genome shotgun (WGS) entry which is preliminary data.</text>
</comment>
<name>A0A9P0L6M2_ACAOB</name>
<dbReference type="EMBL" id="CAKOFQ010007094">
    <property type="protein sequence ID" value="CAH1990647.1"/>
    <property type="molecule type" value="Genomic_DNA"/>
</dbReference>
<sequence>MFRRAVAYEDRITTFLLTSIGIYRRSNS</sequence>
<reference evidence="1" key="1">
    <citation type="submission" date="2022-03" db="EMBL/GenBank/DDBJ databases">
        <authorList>
            <person name="Sayadi A."/>
        </authorList>
    </citation>
    <scope>NUCLEOTIDE SEQUENCE</scope>
</reference>
<dbReference type="AlphaFoldDB" id="A0A9P0L6M2"/>
<dbReference type="Proteomes" id="UP001152888">
    <property type="component" value="Unassembled WGS sequence"/>
</dbReference>
<organism evidence="1 2">
    <name type="scientific">Acanthoscelides obtectus</name>
    <name type="common">Bean weevil</name>
    <name type="synonym">Bruchus obtectus</name>
    <dbReference type="NCBI Taxonomy" id="200917"/>
    <lineage>
        <taxon>Eukaryota</taxon>
        <taxon>Metazoa</taxon>
        <taxon>Ecdysozoa</taxon>
        <taxon>Arthropoda</taxon>
        <taxon>Hexapoda</taxon>
        <taxon>Insecta</taxon>
        <taxon>Pterygota</taxon>
        <taxon>Neoptera</taxon>
        <taxon>Endopterygota</taxon>
        <taxon>Coleoptera</taxon>
        <taxon>Polyphaga</taxon>
        <taxon>Cucujiformia</taxon>
        <taxon>Chrysomeloidea</taxon>
        <taxon>Chrysomelidae</taxon>
        <taxon>Bruchinae</taxon>
        <taxon>Bruchini</taxon>
        <taxon>Acanthoscelides</taxon>
    </lineage>
</organism>
<keyword evidence="2" id="KW-1185">Reference proteome</keyword>
<proteinExistence type="predicted"/>
<evidence type="ECO:0000313" key="2">
    <source>
        <dbReference type="Proteomes" id="UP001152888"/>
    </source>
</evidence>
<accession>A0A9P0L6M2</accession>